<keyword evidence="3" id="KW-1185">Reference proteome</keyword>
<comment type="caution">
    <text evidence="2">The sequence shown here is derived from an EMBL/GenBank/DDBJ whole genome shotgun (WGS) entry which is preliminary data.</text>
</comment>
<protein>
    <recommendedName>
        <fullName evidence="1">Fibrinogen C-terminal domain-containing protein</fullName>
    </recommendedName>
</protein>
<proteinExistence type="predicted"/>
<dbReference type="OrthoDB" id="6145874at2759"/>
<dbReference type="Proteomes" id="UP000749559">
    <property type="component" value="Unassembled WGS sequence"/>
</dbReference>
<dbReference type="PANTHER" id="PTHR19143">
    <property type="entry name" value="FIBRINOGEN/TENASCIN/ANGIOPOEITIN"/>
    <property type="match status" value="1"/>
</dbReference>
<dbReference type="SUPFAM" id="SSF56496">
    <property type="entry name" value="Fibrinogen C-terminal domain-like"/>
    <property type="match status" value="1"/>
</dbReference>
<dbReference type="InterPro" id="IPR036056">
    <property type="entry name" value="Fibrinogen-like_C"/>
</dbReference>
<name>A0A8S4PJG2_OWEFU</name>
<dbReference type="Pfam" id="PF00147">
    <property type="entry name" value="Fibrinogen_C"/>
    <property type="match status" value="1"/>
</dbReference>
<dbReference type="AlphaFoldDB" id="A0A8S4PJG2"/>
<dbReference type="InterPro" id="IPR002181">
    <property type="entry name" value="Fibrinogen_a/b/g_C_dom"/>
</dbReference>
<dbReference type="InterPro" id="IPR050373">
    <property type="entry name" value="Fibrinogen_C-term_domain"/>
</dbReference>
<accession>A0A8S4PJG2</accession>
<dbReference type="GO" id="GO:0005615">
    <property type="term" value="C:extracellular space"/>
    <property type="evidence" value="ECO:0007669"/>
    <property type="project" value="TreeGrafter"/>
</dbReference>
<evidence type="ECO:0000259" key="1">
    <source>
        <dbReference type="SMART" id="SM00186"/>
    </source>
</evidence>
<dbReference type="SMART" id="SM00186">
    <property type="entry name" value="FBG"/>
    <property type="match status" value="1"/>
</dbReference>
<evidence type="ECO:0000313" key="2">
    <source>
        <dbReference type="EMBL" id="CAH1793281.1"/>
    </source>
</evidence>
<dbReference type="Gene3D" id="3.90.215.10">
    <property type="entry name" value="Gamma Fibrinogen, chain A, domain 1"/>
    <property type="match status" value="1"/>
</dbReference>
<gene>
    <name evidence="2" type="ORF">OFUS_LOCUS18148</name>
</gene>
<sequence length="306" mass="35215">MSCPTPSCPTPTCPAPTCPTPICPKLTCPKQSIVNGNKDCLYDANGKSAIVTSSGRTVIANCEDGWLVIAHRFNGKVAFHNRTLNEYKKGFDTSQGKYKKEFDTEGEYFIGFEAILTILKWRTYKMRFDLVGWNNSNAHPWVAKYSSFSMGEESDNFKLTLRGFNSTGSSTIKDSITKISNPKLNKGTPGPLLFREMTYYVRYKYKGKSDDRRYKYKGKRSILYGVSECSDMQRSSWWYSYYIRTANRPELCGDANLFSSYPVDGKCDKERACMFWSKHKHEWMTSLWGWEINYLKEMKMKIKPST</sequence>
<feature type="domain" description="Fibrinogen C-terminal" evidence="1">
    <location>
        <begin position="35"/>
        <end position="305"/>
    </location>
</feature>
<dbReference type="InterPro" id="IPR014716">
    <property type="entry name" value="Fibrinogen_a/b/g_C_1"/>
</dbReference>
<evidence type="ECO:0000313" key="3">
    <source>
        <dbReference type="Proteomes" id="UP000749559"/>
    </source>
</evidence>
<reference evidence="2" key="1">
    <citation type="submission" date="2022-03" db="EMBL/GenBank/DDBJ databases">
        <authorList>
            <person name="Martin C."/>
        </authorList>
    </citation>
    <scope>NUCLEOTIDE SEQUENCE</scope>
</reference>
<organism evidence="2 3">
    <name type="scientific">Owenia fusiformis</name>
    <name type="common">Polychaete worm</name>
    <dbReference type="NCBI Taxonomy" id="6347"/>
    <lineage>
        <taxon>Eukaryota</taxon>
        <taxon>Metazoa</taxon>
        <taxon>Spiralia</taxon>
        <taxon>Lophotrochozoa</taxon>
        <taxon>Annelida</taxon>
        <taxon>Polychaeta</taxon>
        <taxon>Sedentaria</taxon>
        <taxon>Canalipalpata</taxon>
        <taxon>Sabellida</taxon>
        <taxon>Oweniida</taxon>
        <taxon>Oweniidae</taxon>
        <taxon>Owenia</taxon>
    </lineage>
</organism>
<dbReference type="EMBL" id="CAIIXF020000008">
    <property type="protein sequence ID" value="CAH1793281.1"/>
    <property type="molecule type" value="Genomic_DNA"/>
</dbReference>